<evidence type="ECO:0000313" key="3">
    <source>
        <dbReference type="Proteomes" id="UP000018208"/>
    </source>
</evidence>
<name>A0A9P8LLL8_9EUKA</name>
<keyword evidence="1" id="KW-0472">Membrane</keyword>
<evidence type="ECO:0000256" key="1">
    <source>
        <dbReference type="SAM" id="Phobius"/>
    </source>
</evidence>
<evidence type="ECO:0000313" key="2">
    <source>
        <dbReference type="EMBL" id="KAH0570599.1"/>
    </source>
</evidence>
<organism evidence="2 3">
    <name type="scientific">Spironucleus salmonicida</name>
    <dbReference type="NCBI Taxonomy" id="348837"/>
    <lineage>
        <taxon>Eukaryota</taxon>
        <taxon>Metamonada</taxon>
        <taxon>Diplomonadida</taxon>
        <taxon>Hexamitidae</taxon>
        <taxon>Hexamitinae</taxon>
        <taxon>Spironucleus</taxon>
    </lineage>
</organism>
<dbReference type="RefSeq" id="XP_067761372.1">
    <property type="nucleotide sequence ID" value="XM_067910685.1"/>
</dbReference>
<feature type="transmembrane region" description="Helical" evidence="1">
    <location>
        <begin position="305"/>
        <end position="330"/>
    </location>
</feature>
<dbReference type="KEGG" id="ssao:94300905"/>
<keyword evidence="3" id="KW-1185">Reference proteome</keyword>
<dbReference type="AlphaFoldDB" id="A0A9P8LLL8"/>
<gene>
    <name evidence="2" type="ORF">SS50377_26882</name>
</gene>
<sequence length="331" mass="36493">MLVALQFAYLTSAAYQDVDRAYIVFYHADASQLEAAQARQTDHPETIYQADCALETALCAELQLAELSFPLVMRKETGANAFYRFEDFARLLTGQTVVLRLGAVLTGDHFAYSSPNCTRDDAFFRRMEVPGHVRVSCGPGPQRLVAHYGGQQTVFSGNFTVGGVKHFLLKHQRGPMDHVLPRDADAFVFSPRTAGVVVGSLGHARTFAGMDESFLYGYLLLAEPAATNHVRCPYLPCAFAFLTDESGFEQEWVYPLLDLEQFPAFVEGVASGRIPMRNQDAFALYLDQRERARRSRLADSLRTPALYGLAGGLGAVFLVLTGFAATVRLLA</sequence>
<keyword evidence="1" id="KW-0812">Transmembrane</keyword>
<proteinExistence type="predicted"/>
<comment type="caution">
    <text evidence="2">The sequence shown here is derived from an EMBL/GenBank/DDBJ whole genome shotgun (WGS) entry which is preliminary data.</text>
</comment>
<dbReference type="GeneID" id="94300905"/>
<accession>A0A9P8LLL8</accession>
<protein>
    <submittedName>
        <fullName evidence="2">Uncharacterized protein</fullName>
    </submittedName>
</protein>
<dbReference type="Proteomes" id="UP000018208">
    <property type="component" value="Unassembled WGS sequence"/>
</dbReference>
<reference evidence="2 3" key="1">
    <citation type="journal article" date="2014" name="PLoS Genet.">
        <title>The Genome of Spironucleus salmonicida Highlights a Fish Pathogen Adapted to Fluctuating Environments.</title>
        <authorList>
            <person name="Xu F."/>
            <person name="Jerlstrom-Hultqvist J."/>
            <person name="Einarsson E."/>
            <person name="Astvaldsson A."/>
            <person name="Svard S.G."/>
            <person name="Andersson J.O."/>
        </authorList>
    </citation>
    <scope>NUCLEOTIDE SEQUENCE [LARGE SCALE GENOMIC DNA]</scope>
    <source>
        <strain evidence="2 3">ATCC 50377</strain>
    </source>
</reference>
<dbReference type="EMBL" id="AUWU02000007">
    <property type="protein sequence ID" value="KAH0570599.1"/>
    <property type="molecule type" value="Genomic_DNA"/>
</dbReference>
<keyword evidence="1" id="KW-1133">Transmembrane helix</keyword>